<name>A0A8X6TXH6_NEPPI</name>
<keyword evidence="7" id="KW-1185">Reference proteome</keyword>
<comment type="caution">
    <text evidence="6">The sequence shown here is derived from an EMBL/GenBank/DDBJ whole genome shotgun (WGS) entry which is preliminary data.</text>
</comment>
<organism evidence="6 7">
    <name type="scientific">Nephila pilipes</name>
    <name type="common">Giant wood spider</name>
    <name type="synonym">Nephila maculata</name>
    <dbReference type="NCBI Taxonomy" id="299642"/>
    <lineage>
        <taxon>Eukaryota</taxon>
        <taxon>Metazoa</taxon>
        <taxon>Ecdysozoa</taxon>
        <taxon>Arthropoda</taxon>
        <taxon>Chelicerata</taxon>
        <taxon>Arachnida</taxon>
        <taxon>Araneae</taxon>
        <taxon>Araneomorphae</taxon>
        <taxon>Entelegynae</taxon>
        <taxon>Araneoidea</taxon>
        <taxon>Nephilidae</taxon>
        <taxon>Nephila</taxon>
    </lineage>
</organism>
<keyword evidence="2 5" id="KW-0812">Transmembrane</keyword>
<evidence type="ECO:0000256" key="5">
    <source>
        <dbReference type="SAM" id="Phobius"/>
    </source>
</evidence>
<keyword evidence="4 5" id="KW-0472">Membrane</keyword>
<dbReference type="PANTHER" id="PTHR21706">
    <property type="entry name" value="TRANSMEMBRANE PROTEIN 65"/>
    <property type="match status" value="1"/>
</dbReference>
<dbReference type="OrthoDB" id="430821at2759"/>
<keyword evidence="3 5" id="KW-1133">Transmembrane helix</keyword>
<dbReference type="EMBL" id="BMAW01018175">
    <property type="protein sequence ID" value="GFT57278.1"/>
    <property type="molecule type" value="Genomic_DNA"/>
</dbReference>
<proteinExistence type="predicted"/>
<accession>A0A8X6TXH6</accession>
<gene>
    <name evidence="6" type="primary">TMEM65</name>
    <name evidence="6" type="ORF">NPIL_666101</name>
</gene>
<reference evidence="6" key="1">
    <citation type="submission" date="2020-08" db="EMBL/GenBank/DDBJ databases">
        <title>Multicomponent nature underlies the extraordinary mechanical properties of spider dragline silk.</title>
        <authorList>
            <person name="Kono N."/>
            <person name="Nakamura H."/>
            <person name="Mori M."/>
            <person name="Yoshida Y."/>
            <person name="Ohtoshi R."/>
            <person name="Malay A.D."/>
            <person name="Moran D.A.P."/>
            <person name="Tomita M."/>
            <person name="Numata K."/>
            <person name="Arakawa K."/>
        </authorList>
    </citation>
    <scope>NUCLEOTIDE SEQUENCE</scope>
</reference>
<dbReference type="GO" id="GO:0005739">
    <property type="term" value="C:mitochondrion"/>
    <property type="evidence" value="ECO:0007669"/>
    <property type="project" value="TreeGrafter"/>
</dbReference>
<evidence type="ECO:0000256" key="4">
    <source>
        <dbReference type="ARBA" id="ARBA00023136"/>
    </source>
</evidence>
<evidence type="ECO:0000313" key="6">
    <source>
        <dbReference type="EMBL" id="GFT57278.1"/>
    </source>
</evidence>
<protein>
    <submittedName>
        <fullName evidence="6">Transmembrane protein 65</fullName>
    </submittedName>
</protein>
<evidence type="ECO:0000256" key="1">
    <source>
        <dbReference type="ARBA" id="ARBA00004141"/>
    </source>
</evidence>
<dbReference type="AlphaFoldDB" id="A0A8X6TXH6"/>
<comment type="subcellular location">
    <subcellularLocation>
        <location evidence="1">Membrane</location>
        <topology evidence="1">Multi-pass membrane protein</topology>
    </subcellularLocation>
</comment>
<sequence>MAGTTRACLFSVSKCSSHLFNRVHFRTSTASLGFPGFKIADKLHSRQLAQDFIFKLNHKERAILLDELQRFQAQAAAIKEDVKPEPPSKAQLQTLLAHSAVPFIGFGFLDNLIMIIAGDYIDATIGITLGISTMAAAGLGNTLSDVAGIGSAWYVERIASKIGVKSPTLTPAQTALSRSRWCINLGRALGVTIGCLLGMFPLLFRKKDAETVVESQ</sequence>
<dbReference type="PANTHER" id="PTHR21706:SF15">
    <property type="entry name" value="TRANSMEMBRANE PROTEIN 65"/>
    <property type="match status" value="1"/>
</dbReference>
<dbReference type="InterPro" id="IPR019537">
    <property type="entry name" value="TMEM65"/>
</dbReference>
<feature type="transmembrane region" description="Helical" evidence="5">
    <location>
        <begin position="185"/>
        <end position="204"/>
    </location>
</feature>
<evidence type="ECO:0000256" key="3">
    <source>
        <dbReference type="ARBA" id="ARBA00022989"/>
    </source>
</evidence>
<evidence type="ECO:0000313" key="7">
    <source>
        <dbReference type="Proteomes" id="UP000887013"/>
    </source>
</evidence>
<dbReference type="Pfam" id="PF10507">
    <property type="entry name" value="TMEM65"/>
    <property type="match status" value="1"/>
</dbReference>
<dbReference type="GO" id="GO:0016020">
    <property type="term" value="C:membrane"/>
    <property type="evidence" value="ECO:0007669"/>
    <property type="project" value="UniProtKB-SubCell"/>
</dbReference>
<evidence type="ECO:0000256" key="2">
    <source>
        <dbReference type="ARBA" id="ARBA00022692"/>
    </source>
</evidence>
<dbReference type="Proteomes" id="UP000887013">
    <property type="component" value="Unassembled WGS sequence"/>
</dbReference>